<dbReference type="InterPro" id="IPR058036">
    <property type="entry name" value="BREX_BrxC_4th"/>
</dbReference>
<dbReference type="STRING" id="420247.Msm_1751"/>
<evidence type="ECO:0000259" key="2">
    <source>
        <dbReference type="Pfam" id="PF25792"/>
    </source>
</evidence>
<dbReference type="Pfam" id="PF25791">
    <property type="entry name" value="WHD_BREX_BrxC"/>
    <property type="match status" value="1"/>
</dbReference>
<accession>A5UP28</accession>
<protein>
    <recommendedName>
        <fullName evidence="6">BREX system P-loop protein BrxC</fullName>
    </recommendedName>
</protein>
<feature type="domain" description="Probable ATP-binding protein BrxC 4th six-stranded beta-sheet" evidence="3">
    <location>
        <begin position="560"/>
        <end position="737"/>
    </location>
</feature>
<dbReference type="NCBIfam" id="NF033441">
    <property type="entry name" value="BREX_BrxC"/>
    <property type="match status" value="1"/>
</dbReference>
<reference evidence="4 5" key="1">
    <citation type="journal article" date="2007" name="Proc. Natl. Acad. Sci. U.S.A.">
        <title>Genomic and metabolic adaptations of Methanobrevibacter smithii to the human gut.</title>
        <authorList>
            <person name="Samuel B.S."/>
            <person name="Hansen E.E."/>
            <person name="Manchester J.K."/>
            <person name="Coutinho P.M."/>
            <person name="Henrissat B."/>
            <person name="Fulton R."/>
            <person name="Latreille P."/>
            <person name="Kim K."/>
            <person name="Wilson R.K."/>
            <person name="Gordon J.I."/>
        </authorList>
    </citation>
    <scope>NUCLEOTIDE SEQUENCE [LARGE SCALE GENOMIC DNA]</scope>
    <source>
        <strain evidence="5">ATCC 35061 / DSM 861 / OCM 144 / PS</strain>
    </source>
</reference>
<dbReference type="PATRIC" id="fig|420247.28.peg.1740"/>
<organism evidence="4 5">
    <name type="scientific">Methanobrevibacter smithii (strain ATCC 35061 / DSM 861 / OCM 144 / PS)</name>
    <dbReference type="NCBI Taxonomy" id="420247"/>
    <lineage>
        <taxon>Archaea</taxon>
        <taxon>Methanobacteriati</taxon>
        <taxon>Methanobacteriota</taxon>
        <taxon>Methanomada group</taxon>
        <taxon>Methanobacteria</taxon>
        <taxon>Methanobacteriales</taxon>
        <taxon>Methanobacteriaceae</taxon>
        <taxon>Methanobrevibacter</taxon>
    </lineage>
</organism>
<dbReference type="Pfam" id="PF25792">
    <property type="entry name" value="BREX_BrxC_helical"/>
    <property type="match status" value="1"/>
</dbReference>
<dbReference type="InterPro" id="IPR058038">
    <property type="entry name" value="BREX_BrxC_wHTH"/>
</dbReference>
<feature type="domain" description="Probable ATP-binding protein BrxC winged helix-turn-helix" evidence="1">
    <location>
        <begin position="744"/>
        <end position="869"/>
    </location>
</feature>
<sequence>MQIKNMFEKDIDRDIKGVIKVGQNDDENIYQELDEYVVTNELLKHFTKFFSSYNKGIQSPTDDIGVWISGFFGSGKSHFLKILSYILDSNLKVHGRRPIDFFKEDGKIKDSMVIGDMEAATNVSSDVVLFNIDSKSSSQSSSNKDDILNVFVKVFNEMQGYCGGMPFLADFEKKLDAKNKFEEFKTEFENINGMDWEESRDEFYFISDDIIQSVVNIGFMSENEANNWASKAEENFKYSIEDFANEVNEYCINKGNNHHVIFLVDEVGQYIADDTKLMLNLQTIVEELGIKCHGKAWVVVTSQQNIDDITRDIKGMDFSKIQGRFKTRLSLSSSNVDEVIRRRILAKTDVAQQTLEAEYPSFEPILKNILTFEKSAEMKTYENARDFANIYPFVPYQFNRVQDVLTSIREHSSSGKHMADGERSMLALFQESAIEIKNGSEGQLVPFNIFYNAIEQFIDHTNSQVINKARDNKELYPFDVEVLKVLFMIKYVKEIKSTSKNLTTLLISNINEDRLELQNKVDKSLSRLLEQTLIQKNGEVYSFLTNEEQDINREIKNQIVDNGEVLDNAANRIFQEIYPKNKYRYSNRYNFQFNQSIDNKKINNREFDIGMRIITPFYTSDLSDCSQATFEESNMHNILKGLSESNNEVVVHLLSDLTVFDEIKEALQIQKYLTKKSAEMKVELRSRKQEEYNDKIERIKLFLESSIKDAIIYIKGDKVDIAEKNVESRLDESMGKLVDKVYNKLSYMDFAPDKSDIKKELTNEYQQTLIASETKAMNAVNDMDSYISDQSKLHNTLTLKSLINRYSKAPYGFVNLDVQWLLASLFAQKRIVLTINSDEISLRNTDASKILDYLTKNEYLEKLLVSEKEVIDSSKIRKVKEVLKEVYSLNLTHDNDERIMDEFKRVNTSKIEEIDKCLLEFRISNKYPGKSILEESKELFNDANNKKNTLQFYNYVSDNDEEFLDLADDLDPVLAFFNGSQKAIFDESCEVYKVYEENINLINDSDLSDVASEIYRIISMPNPYSNIRKLPELNNKFTTHFDEILEDKKTIILNGIKEDYESIKLRLNTDELKAKFENKFISEFDSLKNKLDSEKNIAIIDGITMESENLKNNCIHEIDLFINSITPIYPPEGAINKPVSPQPIPVEVDVDIKTITLSPKVKIESEDQIDEFLQKVKTELKNKLENADIINLKL</sequence>
<gene>
    <name evidence="4" type="ordered locus">Msm_1751</name>
</gene>
<dbReference type="InterPro" id="IPR027417">
    <property type="entry name" value="P-loop_NTPase"/>
</dbReference>
<dbReference type="RefSeq" id="WP_011954749.1">
    <property type="nucleotide sequence ID" value="NC_009515.1"/>
</dbReference>
<dbReference type="GeneID" id="78818393"/>
<dbReference type="InterPro" id="IPR058037">
    <property type="entry name" value="BREX_BrxC_helical"/>
</dbReference>
<evidence type="ECO:0000313" key="4">
    <source>
        <dbReference type="EMBL" id="ABQ87956.1"/>
    </source>
</evidence>
<evidence type="ECO:0000259" key="3">
    <source>
        <dbReference type="Pfam" id="PF25796"/>
    </source>
</evidence>
<dbReference type="Proteomes" id="UP000001992">
    <property type="component" value="Chromosome"/>
</dbReference>
<proteinExistence type="predicted"/>
<dbReference type="HOGENOM" id="CLU_007924_0_0_2"/>
<dbReference type="BioCyc" id="MSMI420247:GHWZ-1793-MONOMER"/>
<dbReference type="KEGG" id="msi:Msm_1751"/>
<dbReference type="AlphaFoldDB" id="A5UP28"/>
<dbReference type="eggNOG" id="arCOG05219">
    <property type="taxonomic scope" value="Archaea"/>
</dbReference>
<evidence type="ECO:0000313" key="5">
    <source>
        <dbReference type="Proteomes" id="UP000001992"/>
    </source>
</evidence>
<name>A5UP28_METS3</name>
<dbReference type="InterPro" id="IPR047679">
    <property type="entry name" value="BREX_BrxC"/>
</dbReference>
<feature type="domain" description="Probable ATP-binding protein BrxC alpha-helical" evidence="2">
    <location>
        <begin position="875"/>
        <end position="998"/>
    </location>
</feature>
<dbReference type="SUPFAM" id="SSF52540">
    <property type="entry name" value="P-loop containing nucleoside triphosphate hydrolases"/>
    <property type="match status" value="1"/>
</dbReference>
<dbReference type="EMBL" id="CP000678">
    <property type="protein sequence ID" value="ABQ87956.1"/>
    <property type="molecule type" value="Genomic_DNA"/>
</dbReference>
<evidence type="ECO:0000259" key="1">
    <source>
        <dbReference type="Pfam" id="PF25791"/>
    </source>
</evidence>
<dbReference type="EnsemblBacteria" id="ABQ87956">
    <property type="protein sequence ID" value="ABQ87956"/>
    <property type="gene ID" value="Msm_1751"/>
</dbReference>
<dbReference type="Pfam" id="PF25796">
    <property type="entry name" value="BREX_BrxC_4th"/>
    <property type="match status" value="1"/>
</dbReference>
<evidence type="ECO:0008006" key="6">
    <source>
        <dbReference type="Google" id="ProtNLM"/>
    </source>
</evidence>
<keyword evidence="5" id="KW-1185">Reference proteome</keyword>